<evidence type="ECO:0000313" key="4">
    <source>
        <dbReference type="EMBL" id="SBS35289.1"/>
    </source>
</evidence>
<dbReference type="GO" id="GO:0009446">
    <property type="term" value="P:putrescine biosynthetic process"/>
    <property type="evidence" value="ECO:0007669"/>
    <property type="project" value="InterPro"/>
</dbReference>
<organism evidence="4 5">
    <name type="scientific">Marinomonas spartinae</name>
    <dbReference type="NCBI Taxonomy" id="1792290"/>
    <lineage>
        <taxon>Bacteria</taxon>
        <taxon>Pseudomonadati</taxon>
        <taxon>Pseudomonadota</taxon>
        <taxon>Gammaproteobacteria</taxon>
        <taxon>Oceanospirillales</taxon>
        <taxon>Oceanospirillaceae</taxon>
        <taxon>Marinomonas</taxon>
    </lineage>
</organism>
<feature type="region of interest" description="Disordered" evidence="3">
    <location>
        <begin position="1"/>
        <end position="21"/>
    </location>
</feature>
<evidence type="ECO:0000256" key="3">
    <source>
        <dbReference type="SAM" id="MobiDB-lite"/>
    </source>
</evidence>
<accession>A0A1A8TMN1</accession>
<dbReference type="NCBIfam" id="TIGR03380">
    <property type="entry name" value="agmatine_aguA"/>
    <property type="match status" value="1"/>
</dbReference>
<keyword evidence="1 2" id="KW-0378">Hydrolase</keyword>
<reference evidence="4 5" key="1">
    <citation type="submission" date="2016-06" db="EMBL/GenBank/DDBJ databases">
        <authorList>
            <person name="Kjaerup R.B."/>
            <person name="Dalgaard T.S."/>
            <person name="Juul-Madsen H.R."/>
        </authorList>
    </citation>
    <scope>NUCLEOTIDE SEQUENCE [LARGE SCALE GENOMIC DNA]</scope>
    <source>
        <strain evidence="4 5">CECT 8886</strain>
    </source>
</reference>
<evidence type="ECO:0000313" key="5">
    <source>
        <dbReference type="Proteomes" id="UP000092544"/>
    </source>
</evidence>
<keyword evidence="5" id="KW-1185">Reference proteome</keyword>
<comment type="similarity">
    <text evidence="2">Belongs to the agmatine deiminase family.</text>
</comment>
<dbReference type="GO" id="GO:0004668">
    <property type="term" value="F:protein-arginine deiminase activity"/>
    <property type="evidence" value="ECO:0007669"/>
    <property type="project" value="InterPro"/>
</dbReference>
<dbReference type="PANTHER" id="PTHR31377:SF0">
    <property type="entry name" value="AGMATINE DEIMINASE-RELATED"/>
    <property type="match status" value="1"/>
</dbReference>
<feature type="compositionally biased region" description="Polar residues" evidence="3">
    <location>
        <begin position="1"/>
        <end position="10"/>
    </location>
</feature>
<comment type="catalytic activity">
    <reaction evidence="2">
        <text>agmatine + H2O = N-carbamoylputrescine + NH4(+)</text>
        <dbReference type="Rhea" id="RHEA:18037"/>
        <dbReference type="ChEBI" id="CHEBI:15377"/>
        <dbReference type="ChEBI" id="CHEBI:28938"/>
        <dbReference type="ChEBI" id="CHEBI:58145"/>
        <dbReference type="ChEBI" id="CHEBI:58318"/>
        <dbReference type="EC" id="3.5.3.12"/>
    </reaction>
</comment>
<dbReference type="Proteomes" id="UP000092544">
    <property type="component" value="Unassembled WGS sequence"/>
</dbReference>
<dbReference type="AlphaFoldDB" id="A0A1A8TMN1"/>
<evidence type="ECO:0000256" key="2">
    <source>
        <dbReference type="HAMAP-Rule" id="MF_01841"/>
    </source>
</evidence>
<dbReference type="InterPro" id="IPR017754">
    <property type="entry name" value="Agmatine_deiminase"/>
</dbReference>
<dbReference type="Pfam" id="PF04371">
    <property type="entry name" value="PAD_porph"/>
    <property type="match status" value="1"/>
</dbReference>
<dbReference type="NCBIfam" id="NF010070">
    <property type="entry name" value="PRK13551.1"/>
    <property type="match status" value="1"/>
</dbReference>
<dbReference type="PANTHER" id="PTHR31377">
    <property type="entry name" value="AGMATINE DEIMINASE-RELATED"/>
    <property type="match status" value="1"/>
</dbReference>
<dbReference type="HAMAP" id="MF_01841">
    <property type="entry name" value="Agmatine_deimin"/>
    <property type="match status" value="1"/>
</dbReference>
<dbReference type="EMBL" id="FLOB01000009">
    <property type="protein sequence ID" value="SBS35289.1"/>
    <property type="molecule type" value="Genomic_DNA"/>
</dbReference>
<dbReference type="SUPFAM" id="SSF55909">
    <property type="entry name" value="Pentein"/>
    <property type="match status" value="1"/>
</dbReference>
<dbReference type="InterPro" id="IPR007466">
    <property type="entry name" value="Peptidyl-Arg-deiminase_porph"/>
</dbReference>
<dbReference type="Gene3D" id="3.75.10.10">
    <property type="entry name" value="L-arginine/glycine Amidinotransferase, Chain A"/>
    <property type="match status" value="1"/>
</dbReference>
<protein>
    <recommendedName>
        <fullName evidence="2">Putative agmatine deiminase</fullName>
        <ecNumber evidence="2">3.5.3.12</ecNumber>
    </recommendedName>
    <alternativeName>
        <fullName evidence="2">Agmatine iminohydrolase</fullName>
    </alternativeName>
</protein>
<dbReference type="STRING" id="1792290.MSP8886_03334"/>
<dbReference type="EC" id="3.5.3.12" evidence="2"/>
<feature type="active site" description="Amidino-cysteine intermediate" evidence="2">
    <location>
        <position position="363"/>
    </location>
</feature>
<sequence>MSKLLNSTPKQDGFRMPGEHEPQDQVWLAWPIREDNWRESGQPAQETFTAIAKAISQVTPVTVLAPTEYVISAHQALGDGIRVIEIPYDDCWMRDIGATYVVNDEGERRGISWHFNAWGGDLDGLYTPWDLDDAIAPQMAAITGDDYYQAPFILEGGSIHCDGEGTVYTTEECLLHPSRNPDLSKQDIEAYLADYLNIEKVIWLKNGLFNDETNGHVDNLLHVIHPGVVALTWCEDENDPQYAISHAAYEVLSQSKDAKGRSIEIIKLPLPGPLYMSEAESKGLKHTSSAVMMQSDGMARKAGERLGGSYANFLITNQAIIFPLLDETHDAKAKHILTEAFPDYQIIGIPAREVLLGGGNIHCITQQVPRRLTR</sequence>
<dbReference type="RefSeq" id="WP_067018440.1">
    <property type="nucleotide sequence ID" value="NZ_FLOB01000009.1"/>
</dbReference>
<dbReference type="GO" id="GO:0047632">
    <property type="term" value="F:agmatine deiminase activity"/>
    <property type="evidence" value="ECO:0007669"/>
    <property type="project" value="UniProtKB-UniRule"/>
</dbReference>
<name>A0A1A8TMN1_9GAMM</name>
<gene>
    <name evidence="2 4" type="primary">aguA</name>
    <name evidence="4" type="ORF">MSP8886_03334</name>
</gene>
<proteinExistence type="inferred from homology"/>
<dbReference type="OrthoDB" id="9808013at2"/>
<evidence type="ECO:0000256" key="1">
    <source>
        <dbReference type="ARBA" id="ARBA00022801"/>
    </source>
</evidence>